<dbReference type="SUPFAM" id="SSF47616">
    <property type="entry name" value="GST C-terminal domain-like"/>
    <property type="match status" value="1"/>
</dbReference>
<dbReference type="AlphaFoldDB" id="A0A5C3PS20"/>
<dbReference type="Gene3D" id="1.20.1050.10">
    <property type="match status" value="1"/>
</dbReference>
<organism evidence="3 4">
    <name type="scientific">Polyporus arcularius HHB13444</name>
    <dbReference type="NCBI Taxonomy" id="1314778"/>
    <lineage>
        <taxon>Eukaryota</taxon>
        <taxon>Fungi</taxon>
        <taxon>Dikarya</taxon>
        <taxon>Basidiomycota</taxon>
        <taxon>Agaricomycotina</taxon>
        <taxon>Agaricomycetes</taxon>
        <taxon>Polyporales</taxon>
        <taxon>Polyporaceae</taxon>
        <taxon>Polyporus</taxon>
    </lineage>
</organism>
<dbReference type="Pfam" id="PF22041">
    <property type="entry name" value="GST_C_7"/>
    <property type="match status" value="1"/>
</dbReference>
<comment type="similarity">
    <text evidence="1">Belongs to the GST superfamily.</text>
</comment>
<dbReference type="EMBL" id="ML211008">
    <property type="protein sequence ID" value="TFK91967.1"/>
    <property type="molecule type" value="Genomic_DNA"/>
</dbReference>
<dbReference type="PROSITE" id="PS50404">
    <property type="entry name" value="GST_NTER"/>
    <property type="match status" value="1"/>
</dbReference>
<dbReference type="SUPFAM" id="SSF52833">
    <property type="entry name" value="Thioredoxin-like"/>
    <property type="match status" value="1"/>
</dbReference>
<gene>
    <name evidence="3" type="ORF">K466DRAFT_643626</name>
</gene>
<evidence type="ECO:0000259" key="2">
    <source>
        <dbReference type="PROSITE" id="PS50404"/>
    </source>
</evidence>
<sequence length="262" mass="29939">MPEPIVFYDIPGLVKGKAWSPHTWKTRYTLNFKGIPYKTVWVEYPDIEALCKKIGASAADKRQDGTPLYTLPVIYDPNTKSVVSDSAAITRYLDKTYPDTPRLIPEEADALITAFEVARWAVFPEMDPRPIIIPAVFSILRPASQPYFRETREKRLGKLEELAPKGSEKRAKHWEGVRKGLHTIAGWLEADGKEKLFIMGDKKGITYADFMLAGFFMWFKRCCGEDSQEWKDITSWDGGRWGRFMSALEKYESVDEGEDVAL</sequence>
<dbReference type="Proteomes" id="UP000308197">
    <property type="component" value="Unassembled WGS sequence"/>
</dbReference>
<evidence type="ECO:0000256" key="1">
    <source>
        <dbReference type="ARBA" id="ARBA00007409"/>
    </source>
</evidence>
<dbReference type="InterPro" id="IPR036282">
    <property type="entry name" value="Glutathione-S-Trfase_C_sf"/>
</dbReference>
<dbReference type="Gene3D" id="3.40.30.10">
    <property type="entry name" value="Glutaredoxin"/>
    <property type="match status" value="1"/>
</dbReference>
<evidence type="ECO:0000313" key="3">
    <source>
        <dbReference type="EMBL" id="TFK91967.1"/>
    </source>
</evidence>
<dbReference type="InterPro" id="IPR004045">
    <property type="entry name" value="Glutathione_S-Trfase_N"/>
</dbReference>
<dbReference type="InParanoid" id="A0A5C3PS20"/>
<dbReference type="PANTHER" id="PTHR44051:SF8">
    <property type="entry name" value="GLUTATHIONE S-TRANSFERASE GSTA"/>
    <property type="match status" value="1"/>
</dbReference>
<protein>
    <recommendedName>
        <fullName evidence="2">GST N-terminal domain-containing protein</fullName>
    </recommendedName>
</protein>
<keyword evidence="4" id="KW-1185">Reference proteome</keyword>
<accession>A0A5C3PS20</accession>
<feature type="domain" description="GST N-terminal" evidence="2">
    <location>
        <begin position="10"/>
        <end position="101"/>
    </location>
</feature>
<evidence type="ECO:0000313" key="4">
    <source>
        <dbReference type="Proteomes" id="UP000308197"/>
    </source>
</evidence>
<dbReference type="Pfam" id="PF13409">
    <property type="entry name" value="GST_N_2"/>
    <property type="match status" value="1"/>
</dbReference>
<dbReference type="InterPro" id="IPR036249">
    <property type="entry name" value="Thioredoxin-like_sf"/>
</dbReference>
<name>A0A5C3PS20_9APHY</name>
<dbReference type="STRING" id="1314778.A0A5C3PS20"/>
<proteinExistence type="inferred from homology"/>
<dbReference type="PANTHER" id="PTHR44051">
    <property type="entry name" value="GLUTATHIONE S-TRANSFERASE-RELATED"/>
    <property type="match status" value="1"/>
</dbReference>
<dbReference type="InterPro" id="IPR054416">
    <property type="entry name" value="GST_UstS-like_C"/>
</dbReference>
<reference evidence="3 4" key="1">
    <citation type="journal article" date="2019" name="Nat. Ecol. Evol.">
        <title>Megaphylogeny resolves global patterns of mushroom evolution.</title>
        <authorList>
            <person name="Varga T."/>
            <person name="Krizsan K."/>
            <person name="Foldi C."/>
            <person name="Dima B."/>
            <person name="Sanchez-Garcia M."/>
            <person name="Sanchez-Ramirez S."/>
            <person name="Szollosi G.J."/>
            <person name="Szarkandi J.G."/>
            <person name="Papp V."/>
            <person name="Albert L."/>
            <person name="Andreopoulos W."/>
            <person name="Angelini C."/>
            <person name="Antonin V."/>
            <person name="Barry K.W."/>
            <person name="Bougher N.L."/>
            <person name="Buchanan P."/>
            <person name="Buyck B."/>
            <person name="Bense V."/>
            <person name="Catcheside P."/>
            <person name="Chovatia M."/>
            <person name="Cooper J."/>
            <person name="Damon W."/>
            <person name="Desjardin D."/>
            <person name="Finy P."/>
            <person name="Geml J."/>
            <person name="Haridas S."/>
            <person name="Hughes K."/>
            <person name="Justo A."/>
            <person name="Karasinski D."/>
            <person name="Kautmanova I."/>
            <person name="Kiss B."/>
            <person name="Kocsube S."/>
            <person name="Kotiranta H."/>
            <person name="LaButti K.M."/>
            <person name="Lechner B.E."/>
            <person name="Liimatainen K."/>
            <person name="Lipzen A."/>
            <person name="Lukacs Z."/>
            <person name="Mihaltcheva S."/>
            <person name="Morgado L.N."/>
            <person name="Niskanen T."/>
            <person name="Noordeloos M.E."/>
            <person name="Ohm R.A."/>
            <person name="Ortiz-Santana B."/>
            <person name="Ovrebo C."/>
            <person name="Racz N."/>
            <person name="Riley R."/>
            <person name="Savchenko A."/>
            <person name="Shiryaev A."/>
            <person name="Soop K."/>
            <person name="Spirin V."/>
            <person name="Szebenyi C."/>
            <person name="Tomsovsky M."/>
            <person name="Tulloss R.E."/>
            <person name="Uehling J."/>
            <person name="Grigoriev I.V."/>
            <person name="Vagvolgyi C."/>
            <person name="Papp T."/>
            <person name="Martin F.M."/>
            <person name="Miettinen O."/>
            <person name="Hibbett D.S."/>
            <person name="Nagy L.G."/>
        </authorList>
    </citation>
    <scope>NUCLEOTIDE SEQUENCE [LARGE SCALE GENOMIC DNA]</scope>
    <source>
        <strain evidence="3 4">HHB13444</strain>
    </source>
</reference>